<name>A2BZI7_PROM1</name>
<protein>
    <recommendedName>
        <fullName evidence="1">DUF4214 domain-containing protein</fullName>
    </recommendedName>
</protein>
<accession>A2BZI7</accession>
<evidence type="ECO:0000259" key="1">
    <source>
        <dbReference type="Pfam" id="PF13946"/>
    </source>
</evidence>
<dbReference type="Gene3D" id="1.10.3130.20">
    <property type="entry name" value="Phycobilisome linker domain"/>
    <property type="match status" value="1"/>
</dbReference>
<organism evidence="2 3">
    <name type="scientific">Prochlorococcus marinus (strain NATL1A)</name>
    <dbReference type="NCBI Taxonomy" id="167555"/>
    <lineage>
        <taxon>Bacteria</taxon>
        <taxon>Bacillati</taxon>
        <taxon>Cyanobacteriota</taxon>
        <taxon>Cyanophyceae</taxon>
        <taxon>Synechococcales</taxon>
        <taxon>Prochlorococcaceae</taxon>
        <taxon>Prochlorococcus</taxon>
    </lineage>
</organism>
<dbReference type="Proteomes" id="UP000002592">
    <property type="component" value="Chromosome"/>
</dbReference>
<reference evidence="3" key="1">
    <citation type="journal article" date="2007" name="PLoS Genet.">
        <title>Patterns and implications of gene gain and loss in the evolution of Prochlorococcus.</title>
        <authorList>
            <person name="Kettler G.C."/>
            <person name="Martiny A.C."/>
            <person name="Huang K."/>
            <person name="Zucker J."/>
            <person name="Coleman M.L."/>
            <person name="Rodrigue S."/>
            <person name="Chen F."/>
            <person name="Lapidus A."/>
            <person name="Ferriera S."/>
            <person name="Johnson J."/>
            <person name="Steglich C."/>
            <person name="Church G.M."/>
            <person name="Richardson P."/>
            <person name="Chisholm S.W."/>
        </authorList>
    </citation>
    <scope>NUCLEOTIDE SEQUENCE [LARGE SCALE GENOMIC DNA]</scope>
    <source>
        <strain evidence="3">NATL1A</strain>
    </source>
</reference>
<dbReference type="InterPro" id="IPR025282">
    <property type="entry name" value="DUF4214"/>
</dbReference>
<dbReference type="HOGENOM" id="CLU_542742_0_0_3"/>
<dbReference type="KEGG" id="pme:NATL1_00831"/>
<feature type="domain" description="DUF4214" evidence="1">
    <location>
        <begin position="424"/>
        <end position="495"/>
    </location>
</feature>
<dbReference type="eggNOG" id="COG2931">
    <property type="taxonomic scope" value="Bacteria"/>
</dbReference>
<gene>
    <name evidence="2" type="ordered locus">NATL1_00831</name>
</gene>
<dbReference type="AlphaFoldDB" id="A2BZI7"/>
<sequence length="502" mass="55326">MTWSLANIEQLSVSGTNALGVSSHLEINQGDSNDKYQLYYTGDGGVTVNSMSTDLELTKQGEIKLIQDLTIITTNEGIRRAYYVEVDPNTGNHEILTALLSEDGLTLSQATRTGILDNGDNAWGVPDSVVLPDGRIRIYWVSTDNTDSEWTVPQDDEIIKNDGFKTPNGEWVSANEYFENDRKIPDSATKTLANEVILSATSDTSKGTEFTVDEGYRTEGGYVDFEVLKAKENDWLAIMSSSPVTIPDEPQGIYIGISSDGLSWEIDDNNLAPLERSYLDPTGLLLSNTPNKYQIVMSSSLSILGDREYTLVTAELTSATTTYLGNSFDYNFFNIGNGVYGIRPDSTGTIDSLTGISNIQFDDKKLNITSDIKATFDQVTGLNTDSGEMFRLYNAAFARFPDADGLKYWIEQFSSGKNTRRVVAQSFLGSAEFTEKYGSNVSDETYVNNLYKNVLGRDADAEGLNYWVGNLSNGIETRYEALLGFSESEENKALFTEMTGFG</sequence>
<dbReference type="InterPro" id="IPR038255">
    <property type="entry name" value="PBS_linker_sf"/>
</dbReference>
<proteinExistence type="predicted"/>
<dbReference type="Pfam" id="PF13946">
    <property type="entry name" value="DUF4214"/>
    <property type="match status" value="1"/>
</dbReference>
<evidence type="ECO:0000313" key="3">
    <source>
        <dbReference type="Proteomes" id="UP000002592"/>
    </source>
</evidence>
<dbReference type="EMBL" id="CP000553">
    <property type="protein sequence ID" value="ABM74647.1"/>
    <property type="molecule type" value="Genomic_DNA"/>
</dbReference>
<evidence type="ECO:0000313" key="2">
    <source>
        <dbReference type="EMBL" id="ABM74647.1"/>
    </source>
</evidence>